<organism evidence="2 3">
    <name type="scientific">Gallaecimonas pentaromativorans</name>
    <dbReference type="NCBI Taxonomy" id="584787"/>
    <lineage>
        <taxon>Bacteria</taxon>
        <taxon>Pseudomonadati</taxon>
        <taxon>Pseudomonadota</taxon>
        <taxon>Gammaproteobacteria</taxon>
        <taxon>Enterobacterales</taxon>
        <taxon>Gallaecimonadaceae</taxon>
        <taxon>Gallaecimonas</taxon>
    </lineage>
</organism>
<dbReference type="AlphaFoldDB" id="A0A3N1NS49"/>
<dbReference type="EMBL" id="RJUL01000009">
    <property type="protein sequence ID" value="ROQ22634.1"/>
    <property type="molecule type" value="Genomic_DNA"/>
</dbReference>
<reference evidence="2 3" key="1">
    <citation type="submission" date="2018-11" db="EMBL/GenBank/DDBJ databases">
        <title>Genomic Encyclopedia of Type Strains, Phase IV (KMG-IV): sequencing the most valuable type-strain genomes for metagenomic binning, comparative biology and taxonomic classification.</title>
        <authorList>
            <person name="Goeker M."/>
        </authorList>
    </citation>
    <scope>NUCLEOTIDE SEQUENCE [LARGE SCALE GENOMIC DNA]</scope>
    <source>
        <strain evidence="2 3">DSM 21945</strain>
    </source>
</reference>
<dbReference type="InterPro" id="IPR021367">
    <property type="entry name" value="DUF2982"/>
</dbReference>
<name>A0A3N1NS49_9GAMM</name>
<evidence type="ECO:0000313" key="3">
    <source>
        <dbReference type="Proteomes" id="UP000268033"/>
    </source>
</evidence>
<dbReference type="Pfam" id="PF11201">
    <property type="entry name" value="DUF2982"/>
    <property type="match status" value="1"/>
</dbReference>
<keyword evidence="3" id="KW-1185">Reference proteome</keyword>
<dbReference type="RefSeq" id="WP_123422297.1">
    <property type="nucleotide sequence ID" value="NZ_JBLXAC010000003.1"/>
</dbReference>
<evidence type="ECO:0000313" key="2">
    <source>
        <dbReference type="EMBL" id="ROQ22634.1"/>
    </source>
</evidence>
<keyword evidence="1" id="KW-1133">Transmembrane helix</keyword>
<dbReference type="Proteomes" id="UP000268033">
    <property type="component" value="Unassembled WGS sequence"/>
</dbReference>
<gene>
    <name evidence="2" type="ORF">EDC28_109121</name>
</gene>
<sequence>MHARELSSHRYRNGLTLTLLGLLLLILGPTLLAFGWFGPGMVLLLAMPVLLILGIGKLTEPKVSLSLNHNSLSLHHRRGGWSLRWQDIQRIDQLAIGSGFERMELPYIGFRLKTPEILLDTINTRLAVGLLTEQRNVLILALRTQSPNPQAEDLFEASYYRSPTGKEYRGVLGMLGQRMKRFRELTGFDLIIAEELAGEEGMWLLKKYWAKAQYPQED</sequence>
<comment type="caution">
    <text evidence="2">The sequence shown here is derived from an EMBL/GenBank/DDBJ whole genome shotgun (WGS) entry which is preliminary data.</text>
</comment>
<dbReference type="STRING" id="584787.GCA_001247655_02050"/>
<proteinExistence type="predicted"/>
<evidence type="ECO:0000256" key="1">
    <source>
        <dbReference type="SAM" id="Phobius"/>
    </source>
</evidence>
<feature type="transmembrane region" description="Helical" evidence="1">
    <location>
        <begin position="42"/>
        <end position="59"/>
    </location>
</feature>
<accession>A0A3N1NS49</accession>
<keyword evidence="1" id="KW-0812">Transmembrane</keyword>
<keyword evidence="1" id="KW-0472">Membrane</keyword>
<protein>
    <submittedName>
        <fullName evidence="2">DUF2982 family protein</fullName>
    </submittedName>
</protein>